<evidence type="ECO:0000313" key="1">
    <source>
        <dbReference type="EMBL" id="MDM1048307.1"/>
    </source>
</evidence>
<reference evidence="1" key="1">
    <citation type="submission" date="2020-06" db="EMBL/GenBank/DDBJ databases">
        <authorList>
            <person name="Dong N."/>
        </authorList>
    </citation>
    <scope>NUCLEOTIDE SEQUENCE</scope>
    <source>
        <strain evidence="1">R1692</strain>
    </source>
</reference>
<sequence>MTGQEILDTVVPVGDFVTISGLPEDMYIVMLRWPRTYIPHHYLRSREFQQGVGTQYLVNKTFYVNPKEQVDYKFSFDKGLRAEDIEMNEVEKVNLDLGECSSCAIAETYWKAYHDFIARKDSKIKELSQVYYKALDEKDASSKEKYQQIEAYKQDTNADEAFLNEFDKLTASFGNEAVSSFFVFFQSKMDKENKRYLKNFEDLKGEALESRYYEQMLKRNK</sequence>
<comment type="caution">
    <text evidence="1">The sequence shown here is derived from an EMBL/GenBank/DDBJ whole genome shotgun (WGS) entry which is preliminary data.</text>
</comment>
<dbReference type="RefSeq" id="WP_286651151.1">
    <property type="nucleotide sequence ID" value="NZ_JACAGK010000020.1"/>
</dbReference>
<protein>
    <submittedName>
        <fullName evidence="1">Uncharacterized protein</fullName>
    </submittedName>
</protein>
<keyword evidence="2" id="KW-1185">Reference proteome</keyword>
<reference evidence="1" key="2">
    <citation type="journal article" date="2022" name="Sci. Total Environ.">
        <title>Prevalence, transmission, and molecular epidemiology of tet(X)-positive bacteria among humans, animals, and environmental niches in China: An epidemiological, and genomic-based study.</title>
        <authorList>
            <person name="Dong N."/>
            <person name="Zeng Y."/>
            <person name="Cai C."/>
            <person name="Sun C."/>
            <person name="Lu J."/>
            <person name="Liu C."/>
            <person name="Zhou H."/>
            <person name="Sun Q."/>
            <person name="Shu L."/>
            <person name="Wang H."/>
            <person name="Wang Y."/>
            <person name="Wang S."/>
            <person name="Wu C."/>
            <person name="Chan E.W."/>
            <person name="Chen G."/>
            <person name="Shen Z."/>
            <person name="Chen S."/>
            <person name="Zhang R."/>
        </authorList>
    </citation>
    <scope>NUCLEOTIDE SEQUENCE</scope>
    <source>
        <strain evidence="1">R1692</strain>
    </source>
</reference>
<name>A0ABT7NM51_9SPHI</name>
<evidence type="ECO:0000313" key="2">
    <source>
        <dbReference type="Proteomes" id="UP001170954"/>
    </source>
</evidence>
<organism evidence="1 2">
    <name type="scientific">Sphingobacterium hotanense</name>
    <dbReference type="NCBI Taxonomy" id="649196"/>
    <lineage>
        <taxon>Bacteria</taxon>
        <taxon>Pseudomonadati</taxon>
        <taxon>Bacteroidota</taxon>
        <taxon>Sphingobacteriia</taxon>
        <taxon>Sphingobacteriales</taxon>
        <taxon>Sphingobacteriaceae</taxon>
        <taxon>Sphingobacterium</taxon>
    </lineage>
</organism>
<dbReference type="EMBL" id="JACAGK010000020">
    <property type="protein sequence ID" value="MDM1048307.1"/>
    <property type="molecule type" value="Genomic_DNA"/>
</dbReference>
<accession>A0ABT7NM51</accession>
<dbReference type="Proteomes" id="UP001170954">
    <property type="component" value="Unassembled WGS sequence"/>
</dbReference>
<proteinExistence type="predicted"/>
<gene>
    <name evidence="1" type="ORF">HX018_08665</name>
</gene>